<feature type="transmembrane region" description="Helical" evidence="1">
    <location>
        <begin position="65"/>
        <end position="85"/>
    </location>
</feature>
<sequence length="330" mass="36466">MCSDQLLDELQAQGLVTPPQTEAIRHDEHTRPFSIHYEVRTLLYLGITLLAGGLGALIYQHIDEIGHGVLITVMALLMAACFGYAARHRVPFSWGKAPRAGFLPDYVLLLGCLLFLSLEGYVQYQYGVFGSRYGLAVFLPAALFFWLAYLFDHRGVLSMAVTALASWVGVSVAPLSAFTDNNFRSLSGSAIALGLVLVAVGLVAEFQNWKRHFSFTYISLGANLTLLAATAALLNFYPNTWPSAFEAGVLILVLSGYLVWYARRTHSYLFLLMGVVYGYIVLTYLFLQLVDASTFEATAFLVMLYFSLSALGVVLLFVNIKKILGLYHAR</sequence>
<name>A0A939EZ88_9BACT</name>
<accession>A0A939EZ88</accession>
<dbReference type="AlphaFoldDB" id="A0A939EZ88"/>
<feature type="transmembrane region" description="Helical" evidence="1">
    <location>
        <begin position="156"/>
        <end position="177"/>
    </location>
</feature>
<feature type="domain" description="DUF2157" evidence="2">
    <location>
        <begin position="9"/>
        <end position="155"/>
    </location>
</feature>
<dbReference type="RefSeq" id="WP_206985838.1">
    <property type="nucleotide sequence ID" value="NZ_JAFLQZ010000014.1"/>
</dbReference>
<feature type="transmembrane region" description="Helical" evidence="1">
    <location>
        <begin position="215"/>
        <end position="237"/>
    </location>
</feature>
<feature type="transmembrane region" description="Helical" evidence="1">
    <location>
        <begin position="183"/>
        <end position="203"/>
    </location>
</feature>
<keyword evidence="1" id="KW-0812">Transmembrane</keyword>
<evidence type="ECO:0000313" key="3">
    <source>
        <dbReference type="EMBL" id="MBO0359896.1"/>
    </source>
</evidence>
<dbReference type="InterPro" id="IPR018677">
    <property type="entry name" value="DUF2157"/>
</dbReference>
<feature type="transmembrane region" description="Helical" evidence="1">
    <location>
        <begin position="106"/>
        <end position="124"/>
    </location>
</feature>
<organism evidence="3 4">
    <name type="scientific">Hymenobacter telluris</name>
    <dbReference type="NCBI Taxonomy" id="2816474"/>
    <lineage>
        <taxon>Bacteria</taxon>
        <taxon>Pseudomonadati</taxon>
        <taxon>Bacteroidota</taxon>
        <taxon>Cytophagia</taxon>
        <taxon>Cytophagales</taxon>
        <taxon>Hymenobacteraceae</taxon>
        <taxon>Hymenobacter</taxon>
    </lineage>
</organism>
<reference evidence="3" key="1">
    <citation type="submission" date="2021-03" db="EMBL/GenBank/DDBJ databases">
        <authorList>
            <person name="Kim M.K."/>
        </authorList>
    </citation>
    <scope>NUCLEOTIDE SEQUENCE</scope>
    <source>
        <strain evidence="3">BT186</strain>
    </source>
</reference>
<keyword evidence="1" id="KW-0472">Membrane</keyword>
<feature type="transmembrane region" description="Helical" evidence="1">
    <location>
        <begin position="130"/>
        <end position="149"/>
    </location>
</feature>
<dbReference type="Pfam" id="PF09925">
    <property type="entry name" value="DUF2157"/>
    <property type="match status" value="1"/>
</dbReference>
<dbReference type="EMBL" id="JAFLQZ010000014">
    <property type="protein sequence ID" value="MBO0359896.1"/>
    <property type="molecule type" value="Genomic_DNA"/>
</dbReference>
<gene>
    <name evidence="3" type="ORF">J0X19_18195</name>
</gene>
<comment type="caution">
    <text evidence="3">The sequence shown here is derived from an EMBL/GenBank/DDBJ whole genome shotgun (WGS) entry which is preliminary data.</text>
</comment>
<dbReference type="Proteomes" id="UP000664144">
    <property type="component" value="Unassembled WGS sequence"/>
</dbReference>
<protein>
    <submittedName>
        <fullName evidence="3">DUF2157 domain-containing protein</fullName>
    </submittedName>
</protein>
<feature type="transmembrane region" description="Helical" evidence="1">
    <location>
        <begin position="268"/>
        <end position="287"/>
    </location>
</feature>
<evidence type="ECO:0000259" key="2">
    <source>
        <dbReference type="Pfam" id="PF09925"/>
    </source>
</evidence>
<keyword evidence="4" id="KW-1185">Reference proteome</keyword>
<feature type="transmembrane region" description="Helical" evidence="1">
    <location>
        <begin position="243"/>
        <end position="261"/>
    </location>
</feature>
<feature type="transmembrane region" description="Helical" evidence="1">
    <location>
        <begin position="299"/>
        <end position="320"/>
    </location>
</feature>
<evidence type="ECO:0000256" key="1">
    <source>
        <dbReference type="SAM" id="Phobius"/>
    </source>
</evidence>
<evidence type="ECO:0000313" key="4">
    <source>
        <dbReference type="Proteomes" id="UP000664144"/>
    </source>
</evidence>
<keyword evidence="1" id="KW-1133">Transmembrane helix</keyword>
<feature type="transmembrane region" description="Helical" evidence="1">
    <location>
        <begin position="41"/>
        <end position="59"/>
    </location>
</feature>
<proteinExistence type="predicted"/>